<proteinExistence type="predicted"/>
<evidence type="ECO:0000256" key="1">
    <source>
        <dbReference type="SAM" id="MobiDB-lite"/>
    </source>
</evidence>
<feature type="region of interest" description="Disordered" evidence="1">
    <location>
        <begin position="35"/>
        <end position="65"/>
    </location>
</feature>
<dbReference type="AlphaFoldDB" id="A0A485P2E2"/>
<dbReference type="EMBL" id="CAAGRJ010026053">
    <property type="protein sequence ID" value="VFV38389.1"/>
    <property type="molecule type" value="Genomic_DNA"/>
</dbReference>
<accession>A0A485P2E2</accession>
<evidence type="ECO:0000313" key="3">
    <source>
        <dbReference type="Proteomes" id="UP000386466"/>
    </source>
</evidence>
<sequence>MAIIISKSTAIMISEHLTPTGAEKRRQAVNVASLPRGHLATSARPLRPGNHEPQAAEPSMRLRRA</sequence>
<keyword evidence="3" id="KW-1185">Reference proteome</keyword>
<dbReference type="Proteomes" id="UP000386466">
    <property type="component" value="Unassembled WGS sequence"/>
</dbReference>
<protein>
    <submittedName>
        <fullName evidence="2">Uncharacterized protein</fullName>
    </submittedName>
</protein>
<name>A0A485P2E2_LYNPA</name>
<evidence type="ECO:0000313" key="2">
    <source>
        <dbReference type="EMBL" id="VFV38389.1"/>
    </source>
</evidence>
<gene>
    <name evidence="2" type="ORF">LYPA_23C017436</name>
</gene>
<organism evidence="2 3">
    <name type="scientific">Lynx pardinus</name>
    <name type="common">Iberian lynx</name>
    <name type="synonym">Felis pardina</name>
    <dbReference type="NCBI Taxonomy" id="191816"/>
    <lineage>
        <taxon>Eukaryota</taxon>
        <taxon>Metazoa</taxon>
        <taxon>Chordata</taxon>
        <taxon>Craniata</taxon>
        <taxon>Vertebrata</taxon>
        <taxon>Euteleostomi</taxon>
        <taxon>Mammalia</taxon>
        <taxon>Eutheria</taxon>
        <taxon>Laurasiatheria</taxon>
        <taxon>Carnivora</taxon>
        <taxon>Feliformia</taxon>
        <taxon>Felidae</taxon>
        <taxon>Felinae</taxon>
        <taxon>Lynx</taxon>
    </lineage>
</organism>
<reference evidence="2 3" key="1">
    <citation type="submission" date="2019-01" db="EMBL/GenBank/DDBJ databases">
        <authorList>
            <person name="Alioto T."/>
            <person name="Alioto T."/>
        </authorList>
    </citation>
    <scope>NUCLEOTIDE SEQUENCE [LARGE SCALE GENOMIC DNA]</scope>
</reference>